<dbReference type="SUPFAM" id="SSF55781">
    <property type="entry name" value="GAF domain-like"/>
    <property type="match status" value="1"/>
</dbReference>
<evidence type="ECO:0000313" key="7">
    <source>
        <dbReference type="EMBL" id="NYH00570.1"/>
    </source>
</evidence>
<dbReference type="InterPro" id="IPR005471">
    <property type="entry name" value="Tscrpt_reg_IclR_N"/>
</dbReference>
<gene>
    <name evidence="7" type="ORF">BJ979_003195</name>
</gene>
<keyword evidence="3" id="KW-0804">Transcription</keyword>
<dbReference type="PROSITE" id="PS51078">
    <property type="entry name" value="ICLR_ED"/>
    <property type="match status" value="1"/>
</dbReference>
<feature type="region of interest" description="Disordered" evidence="4">
    <location>
        <begin position="1"/>
        <end position="20"/>
    </location>
</feature>
<evidence type="ECO:0000256" key="4">
    <source>
        <dbReference type="SAM" id="MobiDB-lite"/>
    </source>
</evidence>
<dbReference type="SMART" id="SM00346">
    <property type="entry name" value="HTH_ICLR"/>
    <property type="match status" value="1"/>
</dbReference>
<dbReference type="SUPFAM" id="SSF46785">
    <property type="entry name" value="Winged helix' DNA-binding domain"/>
    <property type="match status" value="1"/>
</dbReference>
<dbReference type="InterPro" id="IPR050707">
    <property type="entry name" value="HTH_MetabolicPath_Reg"/>
</dbReference>
<dbReference type="InterPro" id="IPR029016">
    <property type="entry name" value="GAF-like_dom_sf"/>
</dbReference>
<keyword evidence="8" id="KW-1185">Reference proteome</keyword>
<feature type="domain" description="HTH iclR-type" evidence="5">
    <location>
        <begin position="20"/>
        <end position="87"/>
    </location>
</feature>
<dbReference type="PANTHER" id="PTHR30136">
    <property type="entry name" value="HELIX-TURN-HELIX TRANSCRIPTIONAL REGULATOR, ICLR FAMILY"/>
    <property type="match status" value="1"/>
</dbReference>
<organism evidence="7 8">
    <name type="scientific">Schumannella luteola</name>
    <dbReference type="NCBI Taxonomy" id="472059"/>
    <lineage>
        <taxon>Bacteria</taxon>
        <taxon>Bacillati</taxon>
        <taxon>Actinomycetota</taxon>
        <taxon>Actinomycetes</taxon>
        <taxon>Micrococcales</taxon>
        <taxon>Microbacteriaceae</taxon>
        <taxon>Schumannella</taxon>
    </lineage>
</organism>
<keyword evidence="1" id="KW-0805">Transcription regulation</keyword>
<name>A0A852YS82_9MICO</name>
<dbReference type="InterPro" id="IPR036390">
    <property type="entry name" value="WH_DNA-bd_sf"/>
</dbReference>
<evidence type="ECO:0000259" key="6">
    <source>
        <dbReference type="PROSITE" id="PS51078"/>
    </source>
</evidence>
<feature type="domain" description="IclR-ED" evidence="6">
    <location>
        <begin position="88"/>
        <end position="289"/>
    </location>
</feature>
<dbReference type="EMBL" id="JACBZY010000001">
    <property type="protein sequence ID" value="NYH00570.1"/>
    <property type="molecule type" value="Genomic_DNA"/>
</dbReference>
<sequence>MPATSRTADAATRTPPRRNAAGLRRDLELLEVLASDEARAAPAGLGVVRVAELVGRDKGQVSRTLATLADAGLVRRDADSLGYTLGHRLYSLAAQTAEARLVRDAAPYLRRVVGATHETTHLCVLRGGSVLTLSSELSEHNYRGLGWEGVSTAAWRTSSGRVLVSEYGDDELAQWFAEHGADEPIVDRPPRSLGAEVPAPRPDPGKLIVTDEASLLAEIGRVRQTGYAKVDEEFEVGVVGVSAPVRDFRGTIVAALNISAPKSRLGRHLDEAGRLTAKVADELSRALGRP</sequence>
<dbReference type="Proteomes" id="UP000553888">
    <property type="component" value="Unassembled WGS sequence"/>
</dbReference>
<keyword evidence="2 7" id="KW-0238">DNA-binding</keyword>
<dbReference type="GO" id="GO:0003700">
    <property type="term" value="F:DNA-binding transcription factor activity"/>
    <property type="evidence" value="ECO:0007669"/>
    <property type="project" value="TreeGrafter"/>
</dbReference>
<dbReference type="AlphaFoldDB" id="A0A852YS82"/>
<dbReference type="Gene3D" id="3.30.450.40">
    <property type="match status" value="1"/>
</dbReference>
<proteinExistence type="predicted"/>
<dbReference type="GO" id="GO:0045892">
    <property type="term" value="P:negative regulation of DNA-templated transcription"/>
    <property type="evidence" value="ECO:0007669"/>
    <property type="project" value="TreeGrafter"/>
</dbReference>
<accession>A0A852YS82</accession>
<reference evidence="7 8" key="1">
    <citation type="submission" date="2020-07" db="EMBL/GenBank/DDBJ databases">
        <title>Sequencing the genomes of 1000 actinobacteria strains.</title>
        <authorList>
            <person name="Klenk H.-P."/>
        </authorList>
    </citation>
    <scope>NUCLEOTIDE SEQUENCE [LARGE SCALE GENOMIC DNA]</scope>
    <source>
        <strain evidence="7 8">DSM 23141</strain>
    </source>
</reference>
<dbReference type="Pfam" id="PF09339">
    <property type="entry name" value="HTH_IclR"/>
    <property type="match status" value="1"/>
</dbReference>
<evidence type="ECO:0000313" key="8">
    <source>
        <dbReference type="Proteomes" id="UP000553888"/>
    </source>
</evidence>
<dbReference type="InterPro" id="IPR036388">
    <property type="entry name" value="WH-like_DNA-bd_sf"/>
</dbReference>
<dbReference type="InterPro" id="IPR014757">
    <property type="entry name" value="Tscrpt_reg_IclR_C"/>
</dbReference>
<evidence type="ECO:0000256" key="2">
    <source>
        <dbReference type="ARBA" id="ARBA00023125"/>
    </source>
</evidence>
<evidence type="ECO:0000256" key="3">
    <source>
        <dbReference type="ARBA" id="ARBA00023163"/>
    </source>
</evidence>
<dbReference type="PANTHER" id="PTHR30136:SF24">
    <property type="entry name" value="HTH-TYPE TRANSCRIPTIONAL REPRESSOR ALLR"/>
    <property type="match status" value="1"/>
</dbReference>
<dbReference type="Pfam" id="PF01614">
    <property type="entry name" value="IclR_C"/>
    <property type="match status" value="2"/>
</dbReference>
<dbReference type="GO" id="GO:0003677">
    <property type="term" value="F:DNA binding"/>
    <property type="evidence" value="ECO:0007669"/>
    <property type="project" value="UniProtKB-KW"/>
</dbReference>
<comment type="caution">
    <text evidence="7">The sequence shown here is derived from an EMBL/GenBank/DDBJ whole genome shotgun (WGS) entry which is preliminary data.</text>
</comment>
<dbReference type="Gene3D" id="1.10.10.10">
    <property type="entry name" value="Winged helix-like DNA-binding domain superfamily/Winged helix DNA-binding domain"/>
    <property type="match status" value="1"/>
</dbReference>
<evidence type="ECO:0000256" key="1">
    <source>
        <dbReference type="ARBA" id="ARBA00023015"/>
    </source>
</evidence>
<dbReference type="RefSeq" id="WP_179569489.1">
    <property type="nucleotide sequence ID" value="NZ_JACBZY010000001.1"/>
</dbReference>
<dbReference type="PROSITE" id="PS51077">
    <property type="entry name" value="HTH_ICLR"/>
    <property type="match status" value="1"/>
</dbReference>
<protein>
    <submittedName>
        <fullName evidence="7">DNA-binding IclR family transcriptional regulator</fullName>
    </submittedName>
</protein>
<evidence type="ECO:0000259" key="5">
    <source>
        <dbReference type="PROSITE" id="PS51077"/>
    </source>
</evidence>